<keyword evidence="1" id="KW-0732">Signal</keyword>
<dbReference type="Proteomes" id="UP000838763">
    <property type="component" value="Unassembled WGS sequence"/>
</dbReference>
<name>A0A9P1H2R9_9PEZI</name>
<dbReference type="EMBL" id="CALLCH030000012">
    <property type="protein sequence ID" value="CAI4214949.1"/>
    <property type="molecule type" value="Genomic_DNA"/>
</dbReference>
<comment type="caution">
    <text evidence="2">The sequence shown here is derived from an EMBL/GenBank/DDBJ whole genome shotgun (WGS) entry which is preliminary data.</text>
</comment>
<feature type="signal peptide" evidence="1">
    <location>
        <begin position="1"/>
        <end position="32"/>
    </location>
</feature>
<sequence length="164" mass="17719">MAAHLASRPRWPFNVLSAAVVAISVLVPFAAGRPAAQSDASELPFLGPNFSNYPYAATICLGQMAFRDGCSQDSEKAYHQCMCTDSNHLTHSKAAAECMMLLSLVAPPNMTQIYDLMVDQCKSTDTPLSIFTLEDWLAWASEAISGAHSTTGSGERDAGDRDWQ</sequence>
<feature type="chain" id="PRO_5040236703" description="Extracellular membrane protein CFEM domain-containing protein" evidence="1">
    <location>
        <begin position="33"/>
        <end position="164"/>
    </location>
</feature>
<accession>A0A9P1H2R9</accession>
<evidence type="ECO:0000313" key="2">
    <source>
        <dbReference type="EMBL" id="CAI4214949.1"/>
    </source>
</evidence>
<evidence type="ECO:0000313" key="3">
    <source>
        <dbReference type="Proteomes" id="UP000838763"/>
    </source>
</evidence>
<gene>
    <name evidence="2" type="ORF">PPNO1_LOCUS4676</name>
</gene>
<evidence type="ECO:0000256" key="1">
    <source>
        <dbReference type="SAM" id="SignalP"/>
    </source>
</evidence>
<dbReference type="AlphaFoldDB" id="A0A9P1H2R9"/>
<protein>
    <recommendedName>
        <fullName evidence="4">Extracellular membrane protein CFEM domain-containing protein</fullName>
    </recommendedName>
</protein>
<evidence type="ECO:0008006" key="4">
    <source>
        <dbReference type="Google" id="ProtNLM"/>
    </source>
</evidence>
<keyword evidence="3" id="KW-1185">Reference proteome</keyword>
<reference evidence="2" key="1">
    <citation type="submission" date="2022-11" db="EMBL/GenBank/DDBJ databases">
        <authorList>
            <person name="Scott C."/>
            <person name="Bruce N."/>
        </authorList>
    </citation>
    <scope>NUCLEOTIDE SEQUENCE</scope>
</reference>
<proteinExistence type="predicted"/>
<organism evidence="2 3">
    <name type="scientific">Parascedosporium putredinis</name>
    <dbReference type="NCBI Taxonomy" id="1442378"/>
    <lineage>
        <taxon>Eukaryota</taxon>
        <taxon>Fungi</taxon>
        <taxon>Dikarya</taxon>
        <taxon>Ascomycota</taxon>
        <taxon>Pezizomycotina</taxon>
        <taxon>Sordariomycetes</taxon>
        <taxon>Hypocreomycetidae</taxon>
        <taxon>Microascales</taxon>
        <taxon>Microascaceae</taxon>
        <taxon>Parascedosporium</taxon>
    </lineage>
</organism>